<protein>
    <recommendedName>
        <fullName evidence="4">Signal recognition particle SRP54 subunit M-domain domain-containing protein</fullName>
    </recommendedName>
</protein>
<reference evidence="3" key="1">
    <citation type="journal article" date="2023" name="Commun. Biol.">
        <title>Genome analysis of Parmales, the sister group of diatoms, reveals the evolutionary specialization of diatoms from phago-mixotrophs to photoautotrophs.</title>
        <authorList>
            <person name="Ban H."/>
            <person name="Sato S."/>
            <person name="Yoshikawa S."/>
            <person name="Yamada K."/>
            <person name="Nakamura Y."/>
            <person name="Ichinomiya M."/>
            <person name="Sato N."/>
            <person name="Blanc-Mathieu R."/>
            <person name="Endo H."/>
            <person name="Kuwata A."/>
            <person name="Ogata H."/>
        </authorList>
    </citation>
    <scope>NUCLEOTIDE SEQUENCE [LARGE SCALE GENOMIC DNA]</scope>
    <source>
        <strain evidence="3">NIES 3701</strain>
    </source>
</reference>
<dbReference type="AlphaFoldDB" id="A0A9W7AC77"/>
<name>A0A9W7AC77_9STRA</name>
<dbReference type="EMBL" id="BRXY01000131">
    <property type="protein sequence ID" value="GMH69344.1"/>
    <property type="molecule type" value="Genomic_DNA"/>
</dbReference>
<keyword evidence="3" id="KW-1185">Reference proteome</keyword>
<feature type="region of interest" description="Disordered" evidence="1">
    <location>
        <begin position="123"/>
        <end position="173"/>
    </location>
</feature>
<dbReference type="SUPFAM" id="SSF47446">
    <property type="entry name" value="Signal peptide-binding domain"/>
    <property type="match status" value="1"/>
</dbReference>
<dbReference type="GO" id="GO:0048500">
    <property type="term" value="C:signal recognition particle"/>
    <property type="evidence" value="ECO:0007669"/>
    <property type="project" value="InterPro"/>
</dbReference>
<feature type="compositionally biased region" description="Basic residues" evidence="1">
    <location>
        <begin position="160"/>
        <end position="173"/>
    </location>
</feature>
<gene>
    <name evidence="2" type="ORF">TrST_g1135</name>
</gene>
<dbReference type="InterPro" id="IPR036891">
    <property type="entry name" value="Signal_recog_part_SRP54_M_sf"/>
</dbReference>
<evidence type="ECO:0000313" key="3">
    <source>
        <dbReference type="Proteomes" id="UP001165085"/>
    </source>
</evidence>
<sequence>MVERNEEKAKENFSKEMEKMLNTDKFDLSHFISELDVGLSSWRAKAANLTGSNEDLKQLQDTKAMLESIQQVVGNKALNGRVLDRRSKIKIAAKAGKNVNDINVAVDSFMKMQSMHKWLKERQARGDPLPHSQEEAQQLMQMDMQNGKMGEESNESYIKQMKKKQKRLASKRR</sequence>
<feature type="compositionally biased region" description="Polar residues" evidence="1">
    <location>
        <begin position="135"/>
        <end position="144"/>
    </location>
</feature>
<evidence type="ECO:0000313" key="2">
    <source>
        <dbReference type="EMBL" id="GMH69344.1"/>
    </source>
</evidence>
<dbReference type="OrthoDB" id="44673at2759"/>
<organism evidence="2 3">
    <name type="scientific">Triparma strigata</name>
    <dbReference type="NCBI Taxonomy" id="1606541"/>
    <lineage>
        <taxon>Eukaryota</taxon>
        <taxon>Sar</taxon>
        <taxon>Stramenopiles</taxon>
        <taxon>Ochrophyta</taxon>
        <taxon>Bolidophyceae</taxon>
        <taxon>Parmales</taxon>
        <taxon>Triparmaceae</taxon>
        <taxon>Triparma</taxon>
    </lineage>
</organism>
<dbReference type="GO" id="GO:0008312">
    <property type="term" value="F:7S RNA binding"/>
    <property type="evidence" value="ECO:0007669"/>
    <property type="project" value="InterPro"/>
</dbReference>
<dbReference type="Proteomes" id="UP001165085">
    <property type="component" value="Unassembled WGS sequence"/>
</dbReference>
<comment type="caution">
    <text evidence="2">The sequence shown here is derived from an EMBL/GenBank/DDBJ whole genome shotgun (WGS) entry which is preliminary data.</text>
</comment>
<dbReference type="GO" id="GO:0006614">
    <property type="term" value="P:SRP-dependent cotranslational protein targeting to membrane"/>
    <property type="evidence" value="ECO:0007669"/>
    <property type="project" value="InterPro"/>
</dbReference>
<evidence type="ECO:0008006" key="4">
    <source>
        <dbReference type="Google" id="ProtNLM"/>
    </source>
</evidence>
<accession>A0A9W7AC77</accession>
<evidence type="ECO:0000256" key="1">
    <source>
        <dbReference type="SAM" id="MobiDB-lite"/>
    </source>
</evidence>
<proteinExistence type="predicted"/>